<protein>
    <submittedName>
        <fullName evidence="7">Bile acid:Na+ symporter, BASS family</fullName>
    </submittedName>
</protein>
<reference evidence="8" key="1">
    <citation type="submission" date="2016-10" db="EMBL/GenBank/DDBJ databases">
        <authorList>
            <person name="Varghese N."/>
            <person name="Submissions S."/>
        </authorList>
    </citation>
    <scope>NUCLEOTIDE SEQUENCE [LARGE SCALE GENOMIC DNA]</scope>
    <source>
        <strain evidence="8">CGMCC 1.7738</strain>
    </source>
</reference>
<dbReference type="PANTHER" id="PTHR10361">
    <property type="entry name" value="SODIUM-BILE ACID COTRANSPORTER"/>
    <property type="match status" value="1"/>
</dbReference>
<sequence length="303" mass="30822">MAVVLESVATLAVLVFVVTSMLAMGLNLTVSQILGPLRDARRVATALLANFVVVPVIAFVILFVVPLSEPQSVGLVLLATAAGAPFLPVLVQTAKGDVAFGVGLMVLLMVVTVAYVPLVLPLLLPGVQVNPLDIAGSLVVLMLLPLAVGLAVRARYADVAATVQPKMAQTSNTALVLLVVLMLVLNFWNIVGVVGTGLIVALLSLVVLSLVVGYLLGGPTGETKSVVGLGTAQRNISAALVVGAGNFADPDVVVTLLVGALLMLVVLLVAGGEFGKRSVSRLGAGEGTGEEETASLSPAPTED</sequence>
<dbReference type="GO" id="GO:0016020">
    <property type="term" value="C:membrane"/>
    <property type="evidence" value="ECO:0007669"/>
    <property type="project" value="UniProtKB-SubCell"/>
</dbReference>
<accession>A0A1I4GUN9</accession>
<feature type="transmembrane region" description="Helical" evidence="6">
    <location>
        <begin position="46"/>
        <end position="67"/>
    </location>
</feature>
<evidence type="ECO:0000256" key="5">
    <source>
        <dbReference type="SAM" id="MobiDB-lite"/>
    </source>
</evidence>
<dbReference type="Gene3D" id="1.20.1530.20">
    <property type="match status" value="1"/>
</dbReference>
<dbReference type="EMBL" id="FOTC01000004">
    <property type="protein sequence ID" value="SFL33230.1"/>
    <property type="molecule type" value="Genomic_DNA"/>
</dbReference>
<proteinExistence type="predicted"/>
<dbReference type="Pfam" id="PF01758">
    <property type="entry name" value="SBF"/>
    <property type="match status" value="1"/>
</dbReference>
<dbReference type="STRING" id="553466.SAMN04487950_3402"/>
<feature type="transmembrane region" description="Helical" evidence="6">
    <location>
        <begin position="134"/>
        <end position="152"/>
    </location>
</feature>
<feature type="transmembrane region" description="Helical" evidence="6">
    <location>
        <begin position="197"/>
        <end position="217"/>
    </location>
</feature>
<dbReference type="InterPro" id="IPR004710">
    <property type="entry name" value="Bilac:Na_transpt"/>
</dbReference>
<dbReference type="InterPro" id="IPR038770">
    <property type="entry name" value="Na+/solute_symporter_sf"/>
</dbReference>
<feature type="transmembrane region" description="Helical" evidence="6">
    <location>
        <begin position="98"/>
        <end position="122"/>
    </location>
</feature>
<dbReference type="InterPro" id="IPR002657">
    <property type="entry name" value="BilAc:Na_symport/Acr3"/>
</dbReference>
<name>A0A1I4GUN9_9EURY</name>
<dbReference type="PANTHER" id="PTHR10361:SF28">
    <property type="entry name" value="P3 PROTEIN-RELATED"/>
    <property type="match status" value="1"/>
</dbReference>
<feature type="region of interest" description="Disordered" evidence="5">
    <location>
        <begin position="282"/>
        <end position="303"/>
    </location>
</feature>
<feature type="transmembrane region" description="Helical" evidence="6">
    <location>
        <begin position="12"/>
        <end position="34"/>
    </location>
</feature>
<evidence type="ECO:0000256" key="1">
    <source>
        <dbReference type="ARBA" id="ARBA00004141"/>
    </source>
</evidence>
<evidence type="ECO:0000256" key="6">
    <source>
        <dbReference type="SAM" id="Phobius"/>
    </source>
</evidence>
<dbReference type="AlphaFoldDB" id="A0A1I4GUN9"/>
<evidence type="ECO:0000256" key="4">
    <source>
        <dbReference type="ARBA" id="ARBA00023136"/>
    </source>
</evidence>
<dbReference type="Proteomes" id="UP000199607">
    <property type="component" value="Unassembled WGS sequence"/>
</dbReference>
<feature type="transmembrane region" description="Helical" evidence="6">
    <location>
        <begin position="253"/>
        <end position="271"/>
    </location>
</feature>
<keyword evidence="2 6" id="KW-0812">Transmembrane</keyword>
<keyword evidence="8" id="KW-1185">Reference proteome</keyword>
<evidence type="ECO:0000313" key="8">
    <source>
        <dbReference type="Proteomes" id="UP000199607"/>
    </source>
</evidence>
<feature type="transmembrane region" description="Helical" evidence="6">
    <location>
        <begin position="73"/>
        <end position="91"/>
    </location>
</feature>
<feature type="transmembrane region" description="Helical" evidence="6">
    <location>
        <begin position="226"/>
        <end position="247"/>
    </location>
</feature>
<dbReference type="RefSeq" id="WP_089870716.1">
    <property type="nucleotide sequence ID" value="NZ_FOTC01000004.1"/>
</dbReference>
<evidence type="ECO:0000313" key="7">
    <source>
        <dbReference type="EMBL" id="SFL33230.1"/>
    </source>
</evidence>
<feature type="transmembrane region" description="Helical" evidence="6">
    <location>
        <begin position="173"/>
        <end position="191"/>
    </location>
</feature>
<gene>
    <name evidence="7" type="ORF">SAMN04487950_3402</name>
</gene>
<evidence type="ECO:0000256" key="3">
    <source>
        <dbReference type="ARBA" id="ARBA00022989"/>
    </source>
</evidence>
<comment type="subcellular location">
    <subcellularLocation>
        <location evidence="1">Membrane</location>
        <topology evidence="1">Multi-pass membrane protein</topology>
    </subcellularLocation>
</comment>
<organism evidence="7 8">
    <name type="scientific">Halogranum rubrum</name>
    <dbReference type="NCBI Taxonomy" id="553466"/>
    <lineage>
        <taxon>Archaea</taxon>
        <taxon>Methanobacteriati</taxon>
        <taxon>Methanobacteriota</taxon>
        <taxon>Stenosarchaea group</taxon>
        <taxon>Halobacteria</taxon>
        <taxon>Halobacteriales</taxon>
        <taxon>Haloferacaceae</taxon>
    </lineage>
</organism>
<evidence type="ECO:0000256" key="2">
    <source>
        <dbReference type="ARBA" id="ARBA00022692"/>
    </source>
</evidence>
<keyword evidence="4 6" id="KW-0472">Membrane</keyword>
<keyword evidence="3 6" id="KW-1133">Transmembrane helix</keyword>